<sequence>MNVIKKIQQQNSKRAAIYTASLKDFSSTLNDEDSINTNQENEILGNIRSENIQNDCKNCQKCICKNWAPFLTDDVLNFLEMFIGSMKAAKEKSRVDQQIYRFSRTCGNSICMKRLKKTKNIDHTESDASIKQKVYELANDIKILFKSGRRLPGNEAELQSGLFQYLRQRFGDAAIERYTYDGKRCDIQRKNQSKKFFQKKTPIVMDHIRMGLHSDREGEISIAYSFEDSDMELVSTKGAKK</sequence>
<evidence type="ECO:0000313" key="2">
    <source>
        <dbReference type="Proteomes" id="UP001168990"/>
    </source>
</evidence>
<reference evidence="1" key="1">
    <citation type="journal article" date="2023" name="bioRxiv">
        <title>Scaffold-level genome assemblies of two parasitoid biocontrol wasps reveal the parthenogenesis mechanism and an associated novel virus.</title>
        <authorList>
            <person name="Inwood S."/>
            <person name="Skelly J."/>
            <person name="Guhlin J."/>
            <person name="Harrop T."/>
            <person name="Goldson S."/>
            <person name="Dearden P."/>
        </authorList>
    </citation>
    <scope>NUCLEOTIDE SEQUENCE</scope>
    <source>
        <strain evidence="1">Irish</strain>
        <tissue evidence="1">Whole body</tissue>
    </source>
</reference>
<accession>A0AA39F9H4</accession>
<organism evidence="1 2">
    <name type="scientific">Microctonus aethiopoides</name>
    <dbReference type="NCBI Taxonomy" id="144406"/>
    <lineage>
        <taxon>Eukaryota</taxon>
        <taxon>Metazoa</taxon>
        <taxon>Ecdysozoa</taxon>
        <taxon>Arthropoda</taxon>
        <taxon>Hexapoda</taxon>
        <taxon>Insecta</taxon>
        <taxon>Pterygota</taxon>
        <taxon>Neoptera</taxon>
        <taxon>Endopterygota</taxon>
        <taxon>Hymenoptera</taxon>
        <taxon>Apocrita</taxon>
        <taxon>Ichneumonoidea</taxon>
        <taxon>Braconidae</taxon>
        <taxon>Euphorinae</taxon>
        <taxon>Microctonus</taxon>
    </lineage>
</organism>
<gene>
    <name evidence="1" type="ORF">PV328_003948</name>
</gene>
<reference evidence="1" key="2">
    <citation type="submission" date="2023-03" db="EMBL/GenBank/DDBJ databases">
        <authorList>
            <person name="Inwood S.N."/>
            <person name="Skelly J.G."/>
            <person name="Guhlin J."/>
            <person name="Harrop T.W.R."/>
            <person name="Goldson S.G."/>
            <person name="Dearden P.K."/>
        </authorList>
    </citation>
    <scope>NUCLEOTIDE SEQUENCE</scope>
    <source>
        <strain evidence="1">Irish</strain>
        <tissue evidence="1">Whole body</tissue>
    </source>
</reference>
<proteinExistence type="predicted"/>
<evidence type="ECO:0000313" key="1">
    <source>
        <dbReference type="EMBL" id="KAK0165438.1"/>
    </source>
</evidence>
<dbReference type="EMBL" id="JAQQBS010001422">
    <property type="protein sequence ID" value="KAK0165438.1"/>
    <property type="molecule type" value="Genomic_DNA"/>
</dbReference>
<protein>
    <submittedName>
        <fullName evidence="1">Uncharacterized protein</fullName>
    </submittedName>
</protein>
<keyword evidence="2" id="KW-1185">Reference proteome</keyword>
<comment type="caution">
    <text evidence="1">The sequence shown here is derived from an EMBL/GenBank/DDBJ whole genome shotgun (WGS) entry which is preliminary data.</text>
</comment>
<name>A0AA39F9H4_9HYME</name>
<dbReference type="Proteomes" id="UP001168990">
    <property type="component" value="Unassembled WGS sequence"/>
</dbReference>
<dbReference type="AlphaFoldDB" id="A0AA39F9H4"/>